<organism evidence="1 2">
    <name type="scientific">Methylosinus trichosporium (strain ATCC 35070 / NCIMB 11131 / UNIQEM 75 / OB3b)</name>
    <dbReference type="NCBI Taxonomy" id="595536"/>
    <lineage>
        <taxon>Bacteria</taxon>
        <taxon>Pseudomonadati</taxon>
        <taxon>Pseudomonadota</taxon>
        <taxon>Alphaproteobacteria</taxon>
        <taxon>Hyphomicrobiales</taxon>
        <taxon>Methylocystaceae</taxon>
        <taxon>Methylosinus</taxon>
    </lineage>
</organism>
<dbReference type="Proteomes" id="UP000230709">
    <property type="component" value="Chromosome"/>
</dbReference>
<dbReference type="KEGG" id="mtw:CQW49_02475"/>
<keyword evidence="2" id="KW-1185">Reference proteome</keyword>
<evidence type="ECO:0000313" key="2">
    <source>
        <dbReference type="Proteomes" id="UP000230709"/>
    </source>
</evidence>
<proteinExistence type="predicted"/>
<accession>A0A2D2CW01</accession>
<name>A0A2D2CW01_METT3</name>
<gene>
    <name evidence="1" type="ORF">CQW49_02475</name>
</gene>
<dbReference type="AlphaFoldDB" id="A0A2D2CW01"/>
<sequence>MTRMEADRPQSEVEKVGKFVDIFHVLEQCFMHVSHWPWMADHGARVSASSPAVAAARDMAVRPR</sequence>
<evidence type="ECO:0000313" key="1">
    <source>
        <dbReference type="EMBL" id="ATQ66885.1"/>
    </source>
</evidence>
<dbReference type="EMBL" id="CP023737">
    <property type="protein sequence ID" value="ATQ66885.1"/>
    <property type="molecule type" value="Genomic_DNA"/>
</dbReference>
<reference evidence="2" key="1">
    <citation type="submission" date="2017-10" db="EMBL/GenBank/DDBJ databases">
        <title>Completed PacBio SMRT sequence of Methylosinus trichosporium OB3b reveals presence of a third large plasmid.</title>
        <authorList>
            <person name="Charles T.C."/>
            <person name="Lynch M.D.J."/>
            <person name="Heil J.R."/>
            <person name="Cheng J."/>
        </authorList>
    </citation>
    <scope>NUCLEOTIDE SEQUENCE [LARGE SCALE GENOMIC DNA]</scope>
    <source>
        <strain evidence="2">OB3b</strain>
    </source>
</reference>
<protein>
    <submittedName>
        <fullName evidence="1">Uncharacterized protein</fullName>
    </submittedName>
</protein>